<accession>F4B6P5</accession>
<keyword evidence="4" id="KW-0694">RNA-binding</keyword>
<dbReference type="GO" id="GO:0008173">
    <property type="term" value="F:RNA methyltransferase activity"/>
    <property type="evidence" value="ECO:0007669"/>
    <property type="project" value="InterPro"/>
</dbReference>
<dbReference type="Gene3D" id="3.30.70.1170">
    <property type="entry name" value="Sun protein, domain 3"/>
    <property type="match status" value="1"/>
</dbReference>
<dbReference type="KEGG" id="aho:Ahos_0567"/>
<sequence>MRKLIKDFLTTLLYFVEEKGYPLPVAFKKTKDIKKVKGMNYDELYEISRLLLLSYNSLKGKRSKKVDQFLQGNYEILLPLWAREELSKYLDVKPLENSFRIKNTWVRINTLKADVDKVLKSLENQGVNFEVDKDVYYLIKVKNEVQLKKTKEFMNFEVIIQDKASVLTVESLEVEKNDKIIDLSSAPGTKASQIMQLGENTVELFIADVDINRLKREVDLLKKMGVDMNKVHIIHQDSTSNSMLRSDKVLLDAPCSSSGMISNEPAIMVNLTREKVMYYSQLQRKMINEARKIIDADYIIYSVCSLFPEEGEEHFLNLKTEKPKIVGERPYIDNVNGIRLFPHINLTEGFFITKILLQ</sequence>
<protein>
    <submittedName>
        <fullName evidence="6">Fmu (Sun) domain protein</fullName>
    </submittedName>
</protein>
<dbReference type="SUPFAM" id="SSF53335">
    <property type="entry name" value="S-adenosyl-L-methionine-dependent methyltransferases"/>
    <property type="match status" value="1"/>
</dbReference>
<keyword evidence="1" id="KW-0489">Methyltransferase</keyword>
<dbReference type="Gene3D" id="3.40.50.150">
    <property type="entry name" value="Vaccinia Virus protein VP39"/>
    <property type="match status" value="1"/>
</dbReference>
<name>F4B6P5_ACIHW</name>
<dbReference type="PRINTS" id="PR02008">
    <property type="entry name" value="RCMTFAMILY"/>
</dbReference>
<dbReference type="PROSITE" id="PS51686">
    <property type="entry name" value="SAM_MT_RSMB_NOP"/>
    <property type="match status" value="1"/>
</dbReference>
<dbReference type="InterPro" id="IPR001678">
    <property type="entry name" value="MeTrfase_RsmB-F_NOP2_dom"/>
</dbReference>
<dbReference type="Pfam" id="PF01189">
    <property type="entry name" value="Methyltr_RsmB-F"/>
    <property type="match status" value="1"/>
</dbReference>
<evidence type="ECO:0000256" key="1">
    <source>
        <dbReference type="ARBA" id="ARBA00022603"/>
    </source>
</evidence>
<evidence type="ECO:0000256" key="3">
    <source>
        <dbReference type="ARBA" id="ARBA00022691"/>
    </source>
</evidence>
<proteinExistence type="predicted"/>
<dbReference type="STRING" id="933801.Ahos_0567"/>
<gene>
    <name evidence="6" type="ordered locus">Ahos_0567</name>
</gene>
<reference evidence="6 7" key="1">
    <citation type="journal article" date="2011" name="Extremophiles">
        <title>Genomic analysis of Acidianus hospitalis W1 a host for studying crenarchaeal virus and plasmid life cycles.</title>
        <authorList>
            <person name="You X.Y."/>
            <person name="Liu C."/>
            <person name="Wang S.Y."/>
            <person name="Jiang C.Y."/>
            <person name="Shah S.A."/>
            <person name="Prangishvili D."/>
            <person name="She Q."/>
            <person name="Liu S.J."/>
            <person name="Garrett R.A."/>
        </authorList>
    </citation>
    <scope>NUCLEOTIDE SEQUENCE [LARGE SCALE GENOMIC DNA]</scope>
    <source>
        <strain evidence="6 7">W1</strain>
    </source>
</reference>
<evidence type="ECO:0000259" key="5">
    <source>
        <dbReference type="PROSITE" id="PS51686"/>
    </source>
</evidence>
<dbReference type="PANTHER" id="PTHR22807:SF70">
    <property type="entry name" value="TRNA_RRNA CYTOSINE-C5-METHYLASE, NOL1_NOP2_SUN FAMILY, FUSED TO N-TERMINAL NUSB REGULATOR DOMAIN"/>
    <property type="match status" value="1"/>
</dbReference>
<dbReference type="eggNOG" id="arCOG00975">
    <property type="taxonomic scope" value="Archaea"/>
</dbReference>
<dbReference type="PANTHER" id="PTHR22807">
    <property type="entry name" value="NOP2 YEAST -RELATED NOL1/NOP2/FMU SUN DOMAIN-CONTAINING"/>
    <property type="match status" value="1"/>
</dbReference>
<dbReference type="EMBL" id="CP002535">
    <property type="protein sequence ID" value="AEE93455.1"/>
    <property type="molecule type" value="Genomic_DNA"/>
</dbReference>
<dbReference type="InterPro" id="IPR049560">
    <property type="entry name" value="MeTrfase_RsmB-F_NOP2_cat"/>
</dbReference>
<reference key="2">
    <citation type="journal article" date="2011" name="Extremophiles">
        <title>Genomic analyses of Acidianus hospitalis W1 a host for studying crenarchaeal virus and plasmid life cycles.</title>
        <authorList>
            <person name="You X.Y."/>
            <person name="Liu C."/>
            <person name="Wang S.Y."/>
            <person name="Jiang C.Y."/>
            <person name="Shah S.A."/>
            <person name="Prangishvili D."/>
            <person name="Liu S.J."/>
            <person name="Garrett R.A."/>
        </authorList>
    </citation>
    <scope>NUCLEOTIDE SEQUENCE</scope>
    <source>
        <strain>W1</strain>
    </source>
</reference>
<evidence type="ECO:0000313" key="7">
    <source>
        <dbReference type="Proteomes" id="UP000008458"/>
    </source>
</evidence>
<keyword evidence="3" id="KW-0949">S-adenosyl-L-methionine</keyword>
<dbReference type="HOGENOM" id="CLU_005316_7_6_2"/>
<dbReference type="GO" id="GO:0003723">
    <property type="term" value="F:RNA binding"/>
    <property type="evidence" value="ECO:0007669"/>
    <property type="project" value="UniProtKB-KW"/>
</dbReference>
<evidence type="ECO:0000256" key="4">
    <source>
        <dbReference type="ARBA" id="ARBA00022884"/>
    </source>
</evidence>
<feature type="domain" description="SAM-dependent MTase RsmB/NOP-type" evidence="5">
    <location>
        <begin position="94"/>
        <end position="358"/>
    </location>
</feature>
<keyword evidence="7" id="KW-1185">Reference proteome</keyword>
<evidence type="ECO:0000256" key="2">
    <source>
        <dbReference type="ARBA" id="ARBA00022679"/>
    </source>
</evidence>
<dbReference type="Proteomes" id="UP000008458">
    <property type="component" value="Chromosome"/>
</dbReference>
<organism evidence="6 7">
    <name type="scientific">Acidianus hospitalis (strain W1)</name>
    <dbReference type="NCBI Taxonomy" id="933801"/>
    <lineage>
        <taxon>Archaea</taxon>
        <taxon>Thermoproteota</taxon>
        <taxon>Thermoprotei</taxon>
        <taxon>Sulfolobales</taxon>
        <taxon>Sulfolobaceae</taxon>
        <taxon>Acidianus</taxon>
    </lineage>
</organism>
<dbReference type="InterPro" id="IPR023267">
    <property type="entry name" value="RCMT"/>
</dbReference>
<keyword evidence="2" id="KW-0808">Transferase</keyword>
<evidence type="ECO:0000313" key="6">
    <source>
        <dbReference type="EMBL" id="AEE93455.1"/>
    </source>
</evidence>
<dbReference type="GO" id="GO:0001510">
    <property type="term" value="P:RNA methylation"/>
    <property type="evidence" value="ECO:0007669"/>
    <property type="project" value="InterPro"/>
</dbReference>
<dbReference type="AlphaFoldDB" id="F4B6P5"/>
<dbReference type="InterPro" id="IPR029063">
    <property type="entry name" value="SAM-dependent_MTases_sf"/>
</dbReference>